<comment type="subcellular location">
    <subcellularLocation>
        <location evidence="1">Cytoplasm</location>
    </subcellularLocation>
</comment>
<dbReference type="GO" id="GO:0005829">
    <property type="term" value="C:cytosol"/>
    <property type="evidence" value="ECO:0007669"/>
    <property type="project" value="TreeGrafter"/>
</dbReference>
<evidence type="ECO:0000259" key="9">
    <source>
        <dbReference type="PROSITE" id="PS51722"/>
    </source>
</evidence>
<dbReference type="InterPro" id="IPR009001">
    <property type="entry name" value="Transl_elong_EF1A/Init_IF2_C"/>
</dbReference>
<dbReference type="InterPro" id="IPR004161">
    <property type="entry name" value="EFTu-like_2"/>
</dbReference>
<dbReference type="EMBL" id="NFKP01000014">
    <property type="protein sequence ID" value="OUP68759.1"/>
    <property type="molecule type" value="Genomic_DNA"/>
</dbReference>
<dbReference type="CDD" id="cd15491">
    <property type="entry name" value="selB_III"/>
    <property type="match status" value="1"/>
</dbReference>
<dbReference type="SUPFAM" id="SSF52540">
    <property type="entry name" value="P-loop containing nucleoside triphosphate hydrolases"/>
    <property type="match status" value="1"/>
</dbReference>
<dbReference type="SUPFAM" id="SSF50447">
    <property type="entry name" value="Translation proteins"/>
    <property type="match status" value="1"/>
</dbReference>
<evidence type="ECO:0000256" key="4">
    <source>
        <dbReference type="ARBA" id="ARBA00022741"/>
    </source>
</evidence>
<dbReference type="InterPro" id="IPR004535">
    <property type="entry name" value="Transl_elong_SelB"/>
</dbReference>
<dbReference type="Gene3D" id="1.10.10.2770">
    <property type="match status" value="1"/>
</dbReference>
<dbReference type="CDD" id="cd04171">
    <property type="entry name" value="SelB"/>
    <property type="match status" value="1"/>
</dbReference>
<dbReference type="Pfam" id="PF03144">
    <property type="entry name" value="GTP_EFTU_D2"/>
    <property type="match status" value="1"/>
</dbReference>
<dbReference type="Gene3D" id="3.40.50.300">
    <property type="entry name" value="P-loop containing nucleotide triphosphate hydrolases"/>
    <property type="match status" value="1"/>
</dbReference>
<dbReference type="GO" id="GO:0003723">
    <property type="term" value="F:RNA binding"/>
    <property type="evidence" value="ECO:0007669"/>
    <property type="project" value="InterPro"/>
</dbReference>
<dbReference type="AlphaFoldDB" id="A0A1Y4N0H2"/>
<dbReference type="PRINTS" id="PR00315">
    <property type="entry name" value="ELONGATNFCT"/>
</dbReference>
<dbReference type="PANTHER" id="PTHR43721">
    <property type="entry name" value="ELONGATION FACTOR TU-RELATED"/>
    <property type="match status" value="1"/>
</dbReference>
<evidence type="ECO:0000256" key="7">
    <source>
        <dbReference type="ARBA" id="ARBA00025526"/>
    </source>
</evidence>
<dbReference type="CDD" id="cd03696">
    <property type="entry name" value="SelB_II"/>
    <property type="match status" value="1"/>
</dbReference>
<dbReference type="NCBIfam" id="TIGR00231">
    <property type="entry name" value="small_GTP"/>
    <property type="match status" value="1"/>
</dbReference>
<dbReference type="Gene3D" id="1.10.10.10">
    <property type="entry name" value="Winged helix-like DNA-binding domain superfamily/Winged helix DNA-binding domain"/>
    <property type="match status" value="1"/>
</dbReference>
<dbReference type="InterPro" id="IPR015191">
    <property type="entry name" value="SelB_WHD4"/>
</dbReference>
<dbReference type="Pfam" id="PF25461">
    <property type="entry name" value="Beta-barrel_SelB"/>
    <property type="match status" value="1"/>
</dbReference>
<dbReference type="GO" id="GO:0003924">
    <property type="term" value="F:GTPase activity"/>
    <property type="evidence" value="ECO:0007669"/>
    <property type="project" value="InterPro"/>
</dbReference>
<evidence type="ECO:0000256" key="5">
    <source>
        <dbReference type="ARBA" id="ARBA00022917"/>
    </source>
</evidence>
<keyword evidence="5" id="KW-0648">Protein biosynthesis</keyword>
<dbReference type="Pfam" id="PF09107">
    <property type="entry name" value="WHD_3rd_SelB"/>
    <property type="match status" value="1"/>
</dbReference>
<evidence type="ECO:0000256" key="8">
    <source>
        <dbReference type="ARBA" id="ARBA00031615"/>
    </source>
</evidence>
<proteinExistence type="predicted"/>
<dbReference type="Proteomes" id="UP000196386">
    <property type="component" value="Unassembled WGS sequence"/>
</dbReference>
<dbReference type="NCBIfam" id="TIGR00475">
    <property type="entry name" value="selB"/>
    <property type="match status" value="1"/>
</dbReference>
<dbReference type="InterPro" id="IPR050055">
    <property type="entry name" value="EF-Tu_GTPase"/>
</dbReference>
<reference evidence="11" key="1">
    <citation type="submission" date="2017-04" db="EMBL/GenBank/DDBJ databases">
        <title>Function of individual gut microbiota members based on whole genome sequencing of pure cultures obtained from chicken caecum.</title>
        <authorList>
            <person name="Medvecky M."/>
            <person name="Cejkova D."/>
            <person name="Polansky O."/>
            <person name="Karasova D."/>
            <person name="Kubasova T."/>
            <person name="Cizek A."/>
            <person name="Rychlik I."/>
        </authorList>
    </citation>
    <scope>NUCLEOTIDE SEQUENCE [LARGE SCALE GENOMIC DNA]</scope>
    <source>
        <strain evidence="11">An175</strain>
    </source>
</reference>
<dbReference type="InterPro" id="IPR036390">
    <property type="entry name" value="WH_DNA-bd_sf"/>
</dbReference>
<keyword evidence="10" id="KW-0251">Elongation factor</keyword>
<evidence type="ECO:0000256" key="2">
    <source>
        <dbReference type="ARBA" id="ARBA00015953"/>
    </source>
</evidence>
<accession>A0A1Y4N0H2</accession>
<dbReference type="SUPFAM" id="SSF50465">
    <property type="entry name" value="EF-Tu/eEF-1alpha/eIF2-gamma C-terminal domain"/>
    <property type="match status" value="1"/>
</dbReference>
<dbReference type="InterPro" id="IPR005225">
    <property type="entry name" value="Small_GTP-bd"/>
</dbReference>
<dbReference type="InterPro" id="IPR009000">
    <property type="entry name" value="Transl_B-barrel_sf"/>
</dbReference>
<evidence type="ECO:0000256" key="1">
    <source>
        <dbReference type="ARBA" id="ARBA00004496"/>
    </source>
</evidence>
<dbReference type="PANTHER" id="PTHR43721:SF22">
    <property type="entry name" value="ELONGATION FACTOR TU, MITOCHONDRIAL"/>
    <property type="match status" value="1"/>
</dbReference>
<comment type="function">
    <text evidence="7">Translation factor necessary for the incorporation of selenocysteine into proteins. It probably replaces EF-Tu for the insertion of selenocysteine directed by the UGA codon. SelB binds GTP and GDP.</text>
</comment>
<dbReference type="GO" id="GO:0001514">
    <property type="term" value="P:selenocysteine incorporation"/>
    <property type="evidence" value="ECO:0007669"/>
    <property type="project" value="InterPro"/>
</dbReference>
<dbReference type="PROSITE" id="PS00301">
    <property type="entry name" value="G_TR_1"/>
    <property type="match status" value="1"/>
</dbReference>
<name>A0A1Y4N0H2_9FIRM</name>
<dbReference type="InterPro" id="IPR031157">
    <property type="entry name" value="G_TR_CS"/>
</dbReference>
<comment type="caution">
    <text evidence="10">The sequence shown here is derived from an EMBL/GenBank/DDBJ whole genome shotgun (WGS) entry which is preliminary data.</text>
</comment>
<dbReference type="InterPro" id="IPR027417">
    <property type="entry name" value="P-loop_NTPase"/>
</dbReference>
<dbReference type="GO" id="GO:0003746">
    <property type="term" value="F:translation elongation factor activity"/>
    <property type="evidence" value="ECO:0007669"/>
    <property type="project" value="UniProtKB-KW"/>
</dbReference>
<evidence type="ECO:0000313" key="11">
    <source>
        <dbReference type="Proteomes" id="UP000196386"/>
    </source>
</evidence>
<evidence type="ECO:0000256" key="6">
    <source>
        <dbReference type="ARBA" id="ARBA00023134"/>
    </source>
</evidence>
<feature type="domain" description="Tr-type G" evidence="9">
    <location>
        <begin position="15"/>
        <end position="186"/>
    </location>
</feature>
<dbReference type="PROSITE" id="PS51722">
    <property type="entry name" value="G_TR_2"/>
    <property type="match status" value="1"/>
</dbReference>
<gene>
    <name evidence="10" type="ORF">B5F11_11595</name>
</gene>
<dbReference type="Pfam" id="PF00009">
    <property type="entry name" value="GTP_EFTU"/>
    <property type="match status" value="1"/>
</dbReference>
<dbReference type="GO" id="GO:0005525">
    <property type="term" value="F:GTP binding"/>
    <property type="evidence" value="ECO:0007669"/>
    <property type="project" value="UniProtKB-KW"/>
</dbReference>
<evidence type="ECO:0000256" key="3">
    <source>
        <dbReference type="ARBA" id="ARBA00022490"/>
    </source>
</evidence>
<evidence type="ECO:0000313" key="10">
    <source>
        <dbReference type="EMBL" id="OUP68759.1"/>
    </source>
</evidence>
<dbReference type="Gene3D" id="2.40.30.10">
    <property type="entry name" value="Translation factors"/>
    <property type="match status" value="2"/>
</dbReference>
<sequence>MSGCRCRGESWVRAMKTVLIVTAGHVDHGKTALIQSLTGVNTDRLEEEQRRGMTIDLGFAPLDLDDDIRADLIDVPGHAHYVKNMLAGAGAADLVLMVVAADEGVMPQTREHFAILSMLGAQRGVVALTKCDLADPETRMLAQADAVEAFAGSFLEHAPMIFVSSVTGEGLDDLRALLARKAREVEFRRADRPFFMPLDRVFTVKGFGTVVTGTVLDGHAAPGDLLTLQPSGEAARARGMQSFGKAVEYVSAGQRAAINLPGIPARQIERGFVLTASVYCRAGTLLDVRLYTLPSQPRAIVHNARLHLSIGTACVVCRVSLPGGGAIQPGESAYARMRLETPVAARFGDRFVVRFYSPVETVGGGVVLDSAPRFGKLSAAGLARLQIRENGSLADCIADEASRALLTEQDLRALFWEQSENQWQAARNELFAAKRILKLGSYMLSQTLYGSRLHALILAVEEWHTAHPLDEGIPLPMLRERFPEALIDAAIRSGALTRQGNTAALPGFSPYKTPLYMELSARLTDIYEAAGCTPPEDTAALESAGIPTAVRARLLDLLCKRGALVRAAPALCFSQSAYMAARAIARAAGPAGITLAGLRDALGISRKYAQALLEHFDAAGLTVRDGDTHIPKGDI</sequence>
<protein>
    <recommendedName>
        <fullName evidence="2">Selenocysteine-specific elongation factor</fullName>
    </recommendedName>
    <alternativeName>
        <fullName evidence="8">SelB translation factor</fullName>
    </alternativeName>
</protein>
<keyword evidence="6" id="KW-0342">GTP-binding</keyword>
<keyword evidence="3" id="KW-0963">Cytoplasm</keyword>
<dbReference type="InterPro" id="IPR036388">
    <property type="entry name" value="WH-like_DNA-bd_sf"/>
</dbReference>
<dbReference type="SUPFAM" id="SSF46785">
    <property type="entry name" value="Winged helix' DNA-binding domain"/>
    <property type="match status" value="2"/>
</dbReference>
<keyword evidence="4" id="KW-0547">Nucleotide-binding</keyword>
<dbReference type="InterPro" id="IPR057335">
    <property type="entry name" value="Beta-barrel_SelB"/>
</dbReference>
<organism evidence="10 11">
    <name type="scientific">Anaerotruncus colihominis</name>
    <dbReference type="NCBI Taxonomy" id="169435"/>
    <lineage>
        <taxon>Bacteria</taxon>
        <taxon>Bacillati</taxon>
        <taxon>Bacillota</taxon>
        <taxon>Clostridia</taxon>
        <taxon>Eubacteriales</taxon>
        <taxon>Oscillospiraceae</taxon>
        <taxon>Anaerotruncus</taxon>
    </lineage>
</organism>
<dbReference type="InterPro" id="IPR000795">
    <property type="entry name" value="T_Tr_GTP-bd_dom"/>
</dbReference>